<evidence type="ECO:0000256" key="2">
    <source>
        <dbReference type="ARBA" id="ARBA00022989"/>
    </source>
</evidence>
<evidence type="ECO:0000256" key="4">
    <source>
        <dbReference type="RuleBase" id="RU367022"/>
    </source>
</evidence>
<name>A0A914YJS4_9BILA</name>
<proteinExistence type="inferred from homology"/>
<dbReference type="PANTHER" id="PTHR12483:SF127">
    <property type="entry name" value="COPPER TRANSPORT PROTEIN"/>
    <property type="match status" value="1"/>
</dbReference>
<comment type="subcellular location">
    <subcellularLocation>
        <location evidence="4">Membrane</location>
        <topology evidence="4">Multi-pass membrane protein</topology>
    </subcellularLocation>
</comment>
<dbReference type="GO" id="GO:0005375">
    <property type="term" value="F:copper ion transmembrane transporter activity"/>
    <property type="evidence" value="ECO:0007669"/>
    <property type="project" value="UniProtKB-UniRule"/>
</dbReference>
<keyword evidence="1" id="KW-0812">Transmembrane</keyword>
<evidence type="ECO:0000256" key="1">
    <source>
        <dbReference type="ARBA" id="ARBA00022692"/>
    </source>
</evidence>
<protein>
    <recommendedName>
        <fullName evidence="4">Copper transport protein</fullName>
    </recommendedName>
</protein>
<dbReference type="WBParaSite" id="PSU_v2.g20590.t1">
    <property type="protein sequence ID" value="PSU_v2.g20590.t1"/>
    <property type="gene ID" value="PSU_v2.g20590"/>
</dbReference>
<reference evidence="6" key="1">
    <citation type="submission" date="2022-11" db="UniProtKB">
        <authorList>
            <consortium name="WormBaseParasite"/>
        </authorList>
    </citation>
    <scope>IDENTIFICATION</scope>
</reference>
<keyword evidence="5" id="KW-1185">Reference proteome</keyword>
<dbReference type="PANTHER" id="PTHR12483">
    <property type="entry name" value="SOLUTE CARRIER FAMILY 31 COPPER TRANSPORTERS"/>
    <property type="match status" value="1"/>
</dbReference>
<sequence>MVIKFFKWSTKQSSPLDKSRMIQATLYCVQITLAYFLMLIAMTYNIWLTAAVVLGAGFGHWLFSSSYSNSNAETMEAATSDSCH</sequence>
<keyword evidence="2" id="KW-1133">Transmembrane helix</keyword>
<dbReference type="GO" id="GO:0016020">
    <property type="term" value="C:membrane"/>
    <property type="evidence" value="ECO:0007669"/>
    <property type="project" value="UniProtKB-SubCell"/>
</dbReference>
<dbReference type="InterPro" id="IPR007274">
    <property type="entry name" value="Cop_transporter"/>
</dbReference>
<dbReference type="Pfam" id="PF04145">
    <property type="entry name" value="Ctr"/>
    <property type="match status" value="1"/>
</dbReference>
<evidence type="ECO:0000256" key="3">
    <source>
        <dbReference type="ARBA" id="ARBA00023136"/>
    </source>
</evidence>
<keyword evidence="4" id="KW-0813">Transport</keyword>
<dbReference type="AlphaFoldDB" id="A0A914YJS4"/>
<evidence type="ECO:0000313" key="5">
    <source>
        <dbReference type="Proteomes" id="UP000887577"/>
    </source>
</evidence>
<keyword evidence="4" id="KW-0186">Copper</keyword>
<evidence type="ECO:0000313" key="6">
    <source>
        <dbReference type="WBParaSite" id="PSU_v2.g20590.t1"/>
    </source>
</evidence>
<dbReference type="Proteomes" id="UP000887577">
    <property type="component" value="Unplaced"/>
</dbReference>
<keyword evidence="4" id="KW-0187">Copper transport</keyword>
<organism evidence="5 6">
    <name type="scientific">Panagrolaimus superbus</name>
    <dbReference type="NCBI Taxonomy" id="310955"/>
    <lineage>
        <taxon>Eukaryota</taxon>
        <taxon>Metazoa</taxon>
        <taxon>Ecdysozoa</taxon>
        <taxon>Nematoda</taxon>
        <taxon>Chromadorea</taxon>
        <taxon>Rhabditida</taxon>
        <taxon>Tylenchina</taxon>
        <taxon>Panagrolaimomorpha</taxon>
        <taxon>Panagrolaimoidea</taxon>
        <taxon>Panagrolaimidae</taxon>
        <taxon>Panagrolaimus</taxon>
    </lineage>
</organism>
<keyword evidence="3 4" id="KW-0472">Membrane</keyword>
<accession>A0A914YJS4</accession>
<keyword evidence="4" id="KW-0406">Ion transport</keyword>
<comment type="similarity">
    <text evidence="4">Belongs to the copper transporter (Ctr) (TC 1.A.56) family. SLC31A subfamily.</text>
</comment>